<dbReference type="InterPro" id="IPR011115">
    <property type="entry name" value="SecA_DEAD"/>
</dbReference>
<evidence type="ECO:0000256" key="5">
    <source>
        <dbReference type="ARBA" id="ARBA00022840"/>
    </source>
</evidence>
<dbReference type="Pfam" id="PF07517">
    <property type="entry name" value="SecA_DEAD"/>
    <property type="match status" value="1"/>
</dbReference>
<keyword evidence="16" id="KW-1185">Reference proteome</keyword>
<comment type="caution">
    <text evidence="15">The sequence shown here is derived from an EMBL/GenBank/DDBJ whole genome shotgun (WGS) entry which is preliminary data.</text>
</comment>
<evidence type="ECO:0000256" key="1">
    <source>
        <dbReference type="ARBA" id="ARBA00004170"/>
    </source>
</evidence>
<evidence type="ECO:0000256" key="10">
    <source>
        <dbReference type="RuleBase" id="RU003874"/>
    </source>
</evidence>
<dbReference type="Gene3D" id="3.40.50.300">
    <property type="entry name" value="P-loop containing nucleotide triphosphate hydrolases"/>
    <property type="match status" value="2"/>
</dbReference>
<feature type="chain" id="PRO_5046733709" description="Protein translocase subunit SecA" evidence="12">
    <location>
        <begin position="26"/>
        <end position="1012"/>
    </location>
</feature>
<dbReference type="SMART" id="SM00957">
    <property type="entry name" value="SecA_DEAD"/>
    <property type="match status" value="1"/>
</dbReference>
<keyword evidence="15" id="KW-0812">Transmembrane</keyword>
<keyword evidence="12" id="KW-0732">Signal</keyword>
<dbReference type="PROSITE" id="PS51196">
    <property type="entry name" value="SECA_MOTOR_DEAD"/>
    <property type="match status" value="1"/>
</dbReference>
<organism evidence="15 16">
    <name type="scientific">Aureococcus anophagefferens</name>
    <name type="common">Harmful bloom alga</name>
    <dbReference type="NCBI Taxonomy" id="44056"/>
    <lineage>
        <taxon>Eukaryota</taxon>
        <taxon>Sar</taxon>
        <taxon>Stramenopiles</taxon>
        <taxon>Ochrophyta</taxon>
        <taxon>Pelagophyceae</taxon>
        <taxon>Pelagomonadales</taxon>
        <taxon>Pelagomonadaceae</taxon>
        <taxon>Aureococcus</taxon>
    </lineage>
</organism>
<dbReference type="SUPFAM" id="SSF52540">
    <property type="entry name" value="P-loop containing nucleoside triphosphate hydrolases"/>
    <property type="match status" value="2"/>
</dbReference>
<dbReference type="SUPFAM" id="SSF81886">
    <property type="entry name" value="Helical scaffold and wing domains of SecA"/>
    <property type="match status" value="1"/>
</dbReference>
<comment type="similarity">
    <text evidence="2 10">Belongs to the SecA family.</text>
</comment>
<dbReference type="Pfam" id="PF21090">
    <property type="entry name" value="P-loop_SecA"/>
    <property type="match status" value="1"/>
</dbReference>
<keyword evidence="9" id="KW-0472">Membrane</keyword>
<dbReference type="Gene3D" id="1.10.3060.10">
    <property type="entry name" value="Helical scaffold and wing domains of SecA"/>
    <property type="match status" value="1"/>
</dbReference>
<dbReference type="CDD" id="cd17928">
    <property type="entry name" value="DEXDc_SecA"/>
    <property type="match status" value="1"/>
</dbReference>
<gene>
    <name evidence="15" type="ORF">SO694_00007456</name>
</gene>
<keyword evidence="5 10" id="KW-0067">ATP-binding</keyword>
<dbReference type="Pfam" id="PF07516">
    <property type="entry name" value="SecA_SW"/>
    <property type="match status" value="1"/>
</dbReference>
<feature type="compositionally biased region" description="Basic and acidic residues" evidence="11">
    <location>
        <begin position="989"/>
        <end position="1000"/>
    </location>
</feature>
<name>A0ABR1GB59_AURAN</name>
<dbReference type="PROSITE" id="PS51192">
    <property type="entry name" value="HELICASE_ATP_BIND_1"/>
    <property type="match status" value="1"/>
</dbReference>
<dbReference type="InterPro" id="IPR014001">
    <property type="entry name" value="Helicase_ATP-bd"/>
</dbReference>
<dbReference type="InterPro" id="IPR036670">
    <property type="entry name" value="SecA_X-link_sf"/>
</dbReference>
<feature type="signal peptide" evidence="12">
    <location>
        <begin position="1"/>
        <end position="25"/>
    </location>
</feature>
<dbReference type="InterPro" id="IPR011130">
    <property type="entry name" value="SecA_preprotein_X-link_dom"/>
</dbReference>
<dbReference type="InterPro" id="IPR014018">
    <property type="entry name" value="SecA_motor_DEAD"/>
</dbReference>
<keyword evidence="4 10" id="KW-0547">Nucleotide-binding</keyword>
<dbReference type="InterPro" id="IPR011116">
    <property type="entry name" value="SecA_Wing/Scaffold"/>
</dbReference>
<evidence type="ECO:0000256" key="9">
    <source>
        <dbReference type="ARBA" id="ARBA00023136"/>
    </source>
</evidence>
<evidence type="ECO:0000256" key="7">
    <source>
        <dbReference type="ARBA" id="ARBA00022967"/>
    </source>
</evidence>
<evidence type="ECO:0000256" key="3">
    <source>
        <dbReference type="ARBA" id="ARBA00022448"/>
    </source>
</evidence>
<dbReference type="PANTHER" id="PTHR30612">
    <property type="entry name" value="SECA INNER MEMBRANE COMPONENT OF SEC PROTEIN SECRETION SYSTEM"/>
    <property type="match status" value="1"/>
</dbReference>
<evidence type="ECO:0000259" key="14">
    <source>
        <dbReference type="PROSITE" id="PS51196"/>
    </source>
</evidence>
<dbReference type="Gene3D" id="3.90.1440.10">
    <property type="entry name" value="SecA, preprotein cross-linking domain"/>
    <property type="match status" value="1"/>
</dbReference>
<evidence type="ECO:0000313" key="15">
    <source>
        <dbReference type="EMBL" id="KAK7250336.1"/>
    </source>
</evidence>
<feature type="region of interest" description="Disordered" evidence="11">
    <location>
        <begin position="661"/>
        <end position="683"/>
    </location>
</feature>
<dbReference type="NCBIfam" id="NF009538">
    <property type="entry name" value="PRK12904.1"/>
    <property type="match status" value="1"/>
</dbReference>
<dbReference type="HAMAP" id="MF_01382">
    <property type="entry name" value="SecA"/>
    <property type="match status" value="1"/>
</dbReference>
<sequence>MMQVLALLATASALVAPPALPGSRARRAHTPVRMLELPTFPTFDLDSIFKSDPATMSREPGWLKKAREVSGYADRVAEIEALAGAMAAKSDEELRGFTDELRRRRSGGASLDDLLPEAFAACREASTRALKLRHYDVQLVGGMALHEGKLAEMATGEGKTLVATLPLYLRSLDGKGCHVITVNDYLARRDAETLQPLFDFLGLTVGVVQSESTSEQRQAAYAADVTYVTNNELGFDYLRDHLAYETPELTVTQRPLHFAIVDEADSILVDEARTPLIISGEGDGDAPAKYEAATLAVNYLERGRDYEVDYKARRVTLTDGGYETVADLLGVADDPLGLYGAETKWAAYVFPALNAKELYFKERDYIVDKGELKIVDEFTGRVMEGRRWNGGLHQAVEAKERVEVKPEQVTVASITYQSLFLLYPTLSGMTGTAKSEAKELGDTYGLDVLKVPTAKPLRREDGGDLVFKSKLDKFRYVLRDVKRRHASGQPVLCGTTSIEDATLVSQLLANEGVPHRVLNANPKLARKESEIVSQAGRRGAVTIATNMAGRGTDILLGGNAALTAKLKLREALAPAVDGRLGPLVAVEPGLYPVADLGDAVDGALEAAAAAAAGELRAAIFGDVANGTEVAAGAALDRIDEFVAVASAPASSLTAAGSPGLAACSAPTRPRGRRSGEVLRGRSGRQGDAGASCYAISLEDKMFNVFGADKMQQLAFAFDIAGDDGEPLQSDLLSKSLATIQEKVETYYREMRTNLVRYDKIVDVQRRVFYNRRQQVLTADRPTVEALMGQYVADTAADTVANATLGLGADGDFGSAYAAAGDVLRRMYPAAAAPIDAAAAGLTGSEDAEAAEAALVGAARAGLADQVAAVEKKGVGEDDLPAMLMRFYVMREFDAAWQQHLRDLEFLRENVGFQSYSQKDPFQEWTIQSNELFTKLSAKVYRNAAIAFLSLDVDGLVPRPDLAPPTPVVPTEDDAAAAAPADAVRAKLNPADDKPNRAERRAGKKKGGKSRRR</sequence>
<dbReference type="EMBL" id="JBBJCI010000037">
    <property type="protein sequence ID" value="KAK7250336.1"/>
    <property type="molecule type" value="Genomic_DNA"/>
</dbReference>
<protein>
    <recommendedName>
        <fullName evidence="10">Protein translocase subunit SecA</fullName>
    </recommendedName>
</protein>
<evidence type="ECO:0000313" key="16">
    <source>
        <dbReference type="Proteomes" id="UP001363151"/>
    </source>
</evidence>
<dbReference type="PANTHER" id="PTHR30612:SF0">
    <property type="entry name" value="CHLOROPLAST PROTEIN-TRANSPORTING ATPASE"/>
    <property type="match status" value="1"/>
</dbReference>
<dbReference type="InterPro" id="IPR020937">
    <property type="entry name" value="SecA_CS"/>
</dbReference>
<dbReference type="InterPro" id="IPR027417">
    <property type="entry name" value="P-loop_NTPase"/>
</dbReference>
<evidence type="ECO:0000256" key="6">
    <source>
        <dbReference type="ARBA" id="ARBA00022927"/>
    </source>
</evidence>
<evidence type="ECO:0000256" key="11">
    <source>
        <dbReference type="SAM" id="MobiDB-lite"/>
    </source>
</evidence>
<accession>A0ABR1GB59</accession>
<reference evidence="15 16" key="1">
    <citation type="submission" date="2024-03" db="EMBL/GenBank/DDBJ databases">
        <title>Aureococcus anophagefferens CCMP1851 and Kratosvirus quantuckense: Draft genome of a second virus-susceptible host strain in the model system.</title>
        <authorList>
            <person name="Chase E."/>
            <person name="Truchon A.R."/>
            <person name="Schepens W."/>
            <person name="Wilhelm S.W."/>
        </authorList>
    </citation>
    <scope>NUCLEOTIDE SEQUENCE [LARGE SCALE GENOMIC DNA]</scope>
    <source>
        <strain evidence="15 16">CCMP1851</strain>
    </source>
</reference>
<dbReference type="PRINTS" id="PR00906">
    <property type="entry name" value="SECA"/>
</dbReference>
<evidence type="ECO:0000256" key="4">
    <source>
        <dbReference type="ARBA" id="ARBA00022741"/>
    </source>
</evidence>
<dbReference type="SMART" id="SM00958">
    <property type="entry name" value="SecA_PP_bind"/>
    <property type="match status" value="1"/>
</dbReference>
<evidence type="ECO:0000256" key="8">
    <source>
        <dbReference type="ARBA" id="ARBA00023010"/>
    </source>
</evidence>
<dbReference type="InterPro" id="IPR036266">
    <property type="entry name" value="SecA_Wing/Scaffold_sf"/>
</dbReference>
<dbReference type="Pfam" id="PF01043">
    <property type="entry name" value="SecA_PP_bind"/>
    <property type="match status" value="1"/>
</dbReference>
<feature type="region of interest" description="Disordered" evidence="11">
    <location>
        <begin position="963"/>
        <end position="1012"/>
    </location>
</feature>
<evidence type="ECO:0000256" key="12">
    <source>
        <dbReference type="SAM" id="SignalP"/>
    </source>
</evidence>
<feature type="compositionally biased region" description="Basic residues" evidence="11">
    <location>
        <begin position="1001"/>
        <end position="1012"/>
    </location>
</feature>
<feature type="domain" description="SecA family profile" evidence="14">
    <location>
        <begin position="54"/>
        <end position="726"/>
    </location>
</feature>
<keyword evidence="7" id="KW-1278">Translocase</keyword>
<keyword evidence="6 10" id="KW-0653">Protein transport</keyword>
<proteinExistence type="inferred from homology"/>
<dbReference type="Proteomes" id="UP001363151">
    <property type="component" value="Unassembled WGS sequence"/>
</dbReference>
<keyword evidence="3 10" id="KW-0813">Transport</keyword>
<evidence type="ECO:0000256" key="2">
    <source>
        <dbReference type="ARBA" id="ARBA00007650"/>
    </source>
</evidence>
<feature type="domain" description="Helicase ATP-binding" evidence="13">
    <location>
        <begin position="140"/>
        <end position="280"/>
    </location>
</feature>
<comment type="subcellular location">
    <subcellularLocation>
        <location evidence="1">Membrane</location>
        <topology evidence="1">Peripheral membrane protein</topology>
    </subcellularLocation>
</comment>
<keyword evidence="8 10" id="KW-0811">Translocation</keyword>
<dbReference type="InterPro" id="IPR044722">
    <property type="entry name" value="SecA_SF2_C"/>
</dbReference>
<dbReference type="PROSITE" id="PS01312">
    <property type="entry name" value="SECA"/>
    <property type="match status" value="1"/>
</dbReference>
<dbReference type="InterPro" id="IPR000185">
    <property type="entry name" value="SecA"/>
</dbReference>
<evidence type="ECO:0000259" key="13">
    <source>
        <dbReference type="PROSITE" id="PS51192"/>
    </source>
</evidence>
<dbReference type="NCBIfam" id="TIGR00963">
    <property type="entry name" value="secA"/>
    <property type="match status" value="1"/>
</dbReference>
<dbReference type="SUPFAM" id="SSF81767">
    <property type="entry name" value="Pre-protein crosslinking domain of SecA"/>
    <property type="match status" value="1"/>
</dbReference>